<dbReference type="SUPFAM" id="SSF81606">
    <property type="entry name" value="PP2C-like"/>
    <property type="match status" value="1"/>
</dbReference>
<organism evidence="2 3">
    <name type="scientific">Nocardioides aestuarii</name>
    <dbReference type="NCBI Taxonomy" id="252231"/>
    <lineage>
        <taxon>Bacteria</taxon>
        <taxon>Bacillati</taxon>
        <taxon>Actinomycetota</taxon>
        <taxon>Actinomycetes</taxon>
        <taxon>Propionibacteriales</taxon>
        <taxon>Nocardioidaceae</taxon>
        <taxon>Nocardioides</taxon>
    </lineage>
</organism>
<dbReference type="Proteomes" id="UP001597351">
    <property type="component" value="Unassembled WGS sequence"/>
</dbReference>
<dbReference type="EMBL" id="JBHUGD010000003">
    <property type="protein sequence ID" value="MFD1946297.1"/>
    <property type="molecule type" value="Genomic_DNA"/>
</dbReference>
<feature type="domain" description="PPM-type phosphatase" evidence="1">
    <location>
        <begin position="7"/>
        <end position="246"/>
    </location>
</feature>
<dbReference type="GO" id="GO:0004722">
    <property type="term" value="F:protein serine/threonine phosphatase activity"/>
    <property type="evidence" value="ECO:0007669"/>
    <property type="project" value="UniProtKB-EC"/>
</dbReference>
<dbReference type="SMART" id="SM00331">
    <property type="entry name" value="PP2C_SIG"/>
    <property type="match status" value="1"/>
</dbReference>
<accession>A0ABW4TL95</accession>
<dbReference type="SMART" id="SM00332">
    <property type="entry name" value="PP2Cc"/>
    <property type="match status" value="1"/>
</dbReference>
<comment type="caution">
    <text evidence="2">The sequence shown here is derived from an EMBL/GenBank/DDBJ whole genome shotgun (WGS) entry which is preliminary data.</text>
</comment>
<dbReference type="EC" id="3.1.3.16" evidence="2"/>
<gene>
    <name evidence="2" type="ORF">ACFSDE_05795</name>
</gene>
<dbReference type="InterPro" id="IPR001932">
    <property type="entry name" value="PPM-type_phosphatase-like_dom"/>
</dbReference>
<keyword evidence="2" id="KW-0378">Hydrolase</keyword>
<name>A0ABW4TL95_9ACTN</name>
<dbReference type="InterPro" id="IPR015655">
    <property type="entry name" value="PP2C"/>
</dbReference>
<dbReference type="InterPro" id="IPR036457">
    <property type="entry name" value="PPM-type-like_dom_sf"/>
</dbReference>
<evidence type="ECO:0000259" key="1">
    <source>
        <dbReference type="PROSITE" id="PS51746"/>
    </source>
</evidence>
<dbReference type="Gene3D" id="3.60.40.10">
    <property type="entry name" value="PPM-type phosphatase domain"/>
    <property type="match status" value="1"/>
</dbReference>
<sequence length="272" mass="28813">MKQVELHHGARTDVGLVREVNEDAFLAAPPVFVVADGMGGHDGGDVASRIVVEEFQRLADAGYDPAHGGDQAAATLAECQRRISDYGAERVASGRARAHAGTTVVAALLVDDGGPQWLLVNLGDSRVYRFSAQRLEQVSVDHSVVQELVDAGTITSEDAAHHPERHVITRALGGPEPAQPDYFLLPLASAERLLLCSDGISGMIRDDEIAAVLATADDPRDAADELVERALAAGGRDNATAVVIDVVGWADAADYDSDRQRLSLEQKLGALP</sequence>
<dbReference type="RefSeq" id="WP_343916319.1">
    <property type="nucleotide sequence ID" value="NZ_BAAAJT010000002.1"/>
</dbReference>
<keyword evidence="3" id="KW-1185">Reference proteome</keyword>
<dbReference type="CDD" id="cd00143">
    <property type="entry name" value="PP2Cc"/>
    <property type="match status" value="1"/>
</dbReference>
<evidence type="ECO:0000313" key="3">
    <source>
        <dbReference type="Proteomes" id="UP001597351"/>
    </source>
</evidence>
<protein>
    <submittedName>
        <fullName evidence="2">PP2C family protein-serine/threonine phosphatase</fullName>
        <ecNumber evidence="2">3.1.3.16</ecNumber>
    </submittedName>
</protein>
<evidence type="ECO:0000313" key="2">
    <source>
        <dbReference type="EMBL" id="MFD1946297.1"/>
    </source>
</evidence>
<dbReference type="Pfam" id="PF13672">
    <property type="entry name" value="PP2C_2"/>
    <property type="match status" value="1"/>
</dbReference>
<dbReference type="PROSITE" id="PS51746">
    <property type="entry name" value="PPM_2"/>
    <property type="match status" value="1"/>
</dbReference>
<reference evidence="3" key="1">
    <citation type="journal article" date="2019" name="Int. J. Syst. Evol. Microbiol.">
        <title>The Global Catalogue of Microorganisms (GCM) 10K type strain sequencing project: providing services to taxonomists for standard genome sequencing and annotation.</title>
        <authorList>
            <consortium name="The Broad Institute Genomics Platform"/>
            <consortium name="The Broad Institute Genome Sequencing Center for Infectious Disease"/>
            <person name="Wu L."/>
            <person name="Ma J."/>
        </authorList>
    </citation>
    <scope>NUCLEOTIDE SEQUENCE [LARGE SCALE GENOMIC DNA]</scope>
    <source>
        <strain evidence="3">CGMCC 1.12477</strain>
    </source>
</reference>
<dbReference type="PANTHER" id="PTHR47992">
    <property type="entry name" value="PROTEIN PHOSPHATASE"/>
    <property type="match status" value="1"/>
</dbReference>
<proteinExistence type="predicted"/>